<accession>A0A3A3FKH7</accession>
<sequence>MDPPYVFTLIHGTFRPKAAWTQPGSKLRDFLEARYPGCVITAPEWSGINTHIGRLKESENIGNCLLDQHQRHPAAKHFVIAHSHGGTIVLHACEDESVRQSLSGVITLGTPFIHSRRRDLRGPIRLFKEIVKLGRNLYLMWLWAITLLFLGVVAFIYEIANVNGRFSSSVGTAVTVVCLVVFIGILFISIKLRLKKSILHAVIAVAFKKVRAKQRRLYVSMREPYRFVRDTRLLAVSVDLDEARMLLRILRGFGGLAHFIHDVLSYAIRPAVYISFLLGFAVLLKRMYLFYAKTPNVVEFLMRSSFGIAKFQLWGFFWIAILSLLLHGLMIVWPIVRLHRYGYGEESFWPNWLLDIHVRKSPGLGPKWSLKKVPSQVKFGRHSFLYNDPVVMKAVAEWIESPELFATVSSPEQTLGKRPSGSMVVRVVSWILLAALAVWLWLDPIQIYHIHS</sequence>
<keyword evidence="1" id="KW-1133">Transmembrane helix</keyword>
<dbReference type="InterPro" id="IPR029058">
    <property type="entry name" value="AB_hydrolase_fold"/>
</dbReference>
<feature type="transmembrane region" description="Helical" evidence="1">
    <location>
        <begin position="169"/>
        <end position="190"/>
    </location>
</feature>
<feature type="transmembrane region" description="Helical" evidence="1">
    <location>
        <begin position="311"/>
        <end position="333"/>
    </location>
</feature>
<gene>
    <name evidence="2" type="ORF">D3871_20150</name>
</gene>
<dbReference type="RefSeq" id="WP_119770841.1">
    <property type="nucleotide sequence ID" value="NZ_QYUO01000002.1"/>
</dbReference>
<evidence type="ECO:0000256" key="1">
    <source>
        <dbReference type="SAM" id="Phobius"/>
    </source>
</evidence>
<reference evidence="3" key="1">
    <citation type="submission" date="2018-09" db="EMBL/GenBank/DDBJ databases">
        <authorList>
            <person name="Zhu H."/>
        </authorList>
    </citation>
    <scope>NUCLEOTIDE SEQUENCE [LARGE SCALE GENOMIC DNA]</scope>
    <source>
        <strain evidence="3">K1R23-30</strain>
    </source>
</reference>
<evidence type="ECO:0008006" key="4">
    <source>
        <dbReference type="Google" id="ProtNLM"/>
    </source>
</evidence>
<feature type="transmembrane region" description="Helical" evidence="1">
    <location>
        <begin position="271"/>
        <end position="291"/>
    </location>
</feature>
<feature type="transmembrane region" description="Helical" evidence="1">
    <location>
        <begin position="423"/>
        <end position="442"/>
    </location>
</feature>
<feature type="transmembrane region" description="Helical" evidence="1">
    <location>
        <begin position="137"/>
        <end position="157"/>
    </location>
</feature>
<keyword evidence="3" id="KW-1185">Reference proteome</keyword>
<dbReference type="AlphaFoldDB" id="A0A3A3FKH7"/>
<dbReference type="OrthoDB" id="9124865at2"/>
<keyword evidence="1" id="KW-0472">Membrane</keyword>
<dbReference type="Gene3D" id="3.40.50.1820">
    <property type="entry name" value="alpha/beta hydrolase"/>
    <property type="match status" value="1"/>
</dbReference>
<keyword evidence="1" id="KW-0812">Transmembrane</keyword>
<evidence type="ECO:0000313" key="3">
    <source>
        <dbReference type="Proteomes" id="UP000265955"/>
    </source>
</evidence>
<evidence type="ECO:0000313" key="2">
    <source>
        <dbReference type="EMBL" id="RJF95694.1"/>
    </source>
</evidence>
<organism evidence="2 3">
    <name type="scientific">Noviherbaspirillum saxi</name>
    <dbReference type="NCBI Taxonomy" id="2320863"/>
    <lineage>
        <taxon>Bacteria</taxon>
        <taxon>Pseudomonadati</taxon>
        <taxon>Pseudomonadota</taxon>
        <taxon>Betaproteobacteria</taxon>
        <taxon>Burkholderiales</taxon>
        <taxon>Oxalobacteraceae</taxon>
        <taxon>Noviherbaspirillum</taxon>
    </lineage>
</organism>
<dbReference type="EMBL" id="QYUO01000002">
    <property type="protein sequence ID" value="RJF95694.1"/>
    <property type="molecule type" value="Genomic_DNA"/>
</dbReference>
<name>A0A3A3FKH7_9BURK</name>
<dbReference type="Proteomes" id="UP000265955">
    <property type="component" value="Unassembled WGS sequence"/>
</dbReference>
<dbReference type="SUPFAM" id="SSF53474">
    <property type="entry name" value="alpha/beta-Hydrolases"/>
    <property type="match status" value="1"/>
</dbReference>
<proteinExistence type="predicted"/>
<comment type="caution">
    <text evidence="2">The sequence shown here is derived from an EMBL/GenBank/DDBJ whole genome shotgun (WGS) entry which is preliminary data.</text>
</comment>
<protein>
    <recommendedName>
        <fullName evidence="4">Alpha/beta hydrolase family protein</fullName>
    </recommendedName>
</protein>